<proteinExistence type="predicted"/>
<reference evidence="1" key="1">
    <citation type="submission" date="2021-04" db="EMBL/GenBank/DDBJ databases">
        <title>Ouciella asimina sp. nov., isolated from the surface seawater in the hydrothermal field of Okinawa Trough.</title>
        <authorList>
            <person name="Shuang W."/>
        </authorList>
    </citation>
    <scope>NUCLEOTIDE SEQUENCE</scope>
    <source>
        <strain evidence="1">LXI357</strain>
    </source>
</reference>
<organism evidence="1 2">
    <name type="scientific">Stakelama marina</name>
    <dbReference type="NCBI Taxonomy" id="2826939"/>
    <lineage>
        <taxon>Bacteria</taxon>
        <taxon>Pseudomonadati</taxon>
        <taxon>Pseudomonadota</taxon>
        <taxon>Alphaproteobacteria</taxon>
        <taxon>Sphingomonadales</taxon>
        <taxon>Sphingomonadaceae</taxon>
        <taxon>Stakelama</taxon>
    </lineage>
</organism>
<protein>
    <submittedName>
        <fullName evidence="1">Uncharacterized protein</fullName>
    </submittedName>
</protein>
<name>A0A8T4IID1_9SPHN</name>
<evidence type="ECO:0000313" key="1">
    <source>
        <dbReference type="EMBL" id="MBR0553644.1"/>
    </source>
</evidence>
<gene>
    <name evidence="1" type="ORF">J7S20_14130</name>
</gene>
<sequence length="61" mass="6878">MDLIYLERRHRMALDSVDAATHDIARASHASLAGLYAEWIQQLKDEAAGLPTEGKFPIRRT</sequence>
<dbReference type="AlphaFoldDB" id="A0A8T4IID1"/>
<dbReference type="EMBL" id="JAGRQC010000004">
    <property type="protein sequence ID" value="MBR0553644.1"/>
    <property type="molecule type" value="Genomic_DNA"/>
</dbReference>
<keyword evidence="2" id="KW-1185">Reference proteome</keyword>
<dbReference type="Proteomes" id="UP000676996">
    <property type="component" value="Unassembled WGS sequence"/>
</dbReference>
<accession>A0A8T4IID1</accession>
<comment type="caution">
    <text evidence="1">The sequence shown here is derived from an EMBL/GenBank/DDBJ whole genome shotgun (WGS) entry which is preliminary data.</text>
</comment>
<dbReference type="RefSeq" id="WP_284054888.1">
    <property type="nucleotide sequence ID" value="NZ_JAGRQC010000004.1"/>
</dbReference>
<evidence type="ECO:0000313" key="2">
    <source>
        <dbReference type="Proteomes" id="UP000676996"/>
    </source>
</evidence>